<dbReference type="EMBL" id="JBHFFA010000006">
    <property type="protein sequence ID" value="KAL2620134.1"/>
    <property type="molecule type" value="Genomic_DNA"/>
</dbReference>
<name>A0ABD1Y4D4_9MARC</name>
<accession>A0ABD1Y4D4</accession>
<comment type="caution">
    <text evidence="1">The sequence shown here is derived from an EMBL/GenBank/DDBJ whole genome shotgun (WGS) entry which is preliminary data.</text>
</comment>
<dbReference type="Proteomes" id="UP001605036">
    <property type="component" value="Unassembled WGS sequence"/>
</dbReference>
<dbReference type="AlphaFoldDB" id="A0ABD1Y4D4"/>
<proteinExistence type="predicted"/>
<organism evidence="1 2">
    <name type="scientific">Riccia fluitans</name>
    <dbReference type="NCBI Taxonomy" id="41844"/>
    <lineage>
        <taxon>Eukaryota</taxon>
        <taxon>Viridiplantae</taxon>
        <taxon>Streptophyta</taxon>
        <taxon>Embryophyta</taxon>
        <taxon>Marchantiophyta</taxon>
        <taxon>Marchantiopsida</taxon>
        <taxon>Marchantiidae</taxon>
        <taxon>Marchantiales</taxon>
        <taxon>Ricciaceae</taxon>
        <taxon>Riccia</taxon>
    </lineage>
</organism>
<reference evidence="1 2" key="1">
    <citation type="submission" date="2024-09" db="EMBL/GenBank/DDBJ databases">
        <title>Chromosome-scale assembly of Riccia fluitans.</title>
        <authorList>
            <person name="Paukszto L."/>
            <person name="Sawicki J."/>
            <person name="Karawczyk K."/>
            <person name="Piernik-Szablinska J."/>
            <person name="Szczecinska M."/>
            <person name="Mazdziarz M."/>
        </authorList>
    </citation>
    <scope>NUCLEOTIDE SEQUENCE [LARGE SCALE GENOMIC DNA]</scope>
    <source>
        <strain evidence="1">Rf_01</strain>
        <tissue evidence="1">Aerial parts of the thallus</tissue>
    </source>
</reference>
<protein>
    <submittedName>
        <fullName evidence="1">Uncharacterized protein</fullName>
    </submittedName>
</protein>
<evidence type="ECO:0000313" key="1">
    <source>
        <dbReference type="EMBL" id="KAL2620134.1"/>
    </source>
</evidence>
<gene>
    <name evidence="1" type="ORF">R1flu_000339</name>
</gene>
<evidence type="ECO:0000313" key="2">
    <source>
        <dbReference type="Proteomes" id="UP001605036"/>
    </source>
</evidence>
<keyword evidence="2" id="KW-1185">Reference proteome</keyword>
<sequence>MRAEMRRQCIEAIRTLDDLFVNDSKLGDLESAKKVWIRASFIPLYRLLLEPAFALPPSAPEEDHLVQLGLTLEAVRIMREINPMSNYAMAMSSEVFRQSILWNTKWSTNQEMKTLMLGHARHGMEIARLLYGPEVDHGTRRTLFGGARSFLRLQPT</sequence>